<keyword evidence="2" id="KW-1185">Reference proteome</keyword>
<gene>
    <name evidence="1" type="ORF">ES319_D07G215400v1</name>
</gene>
<proteinExistence type="predicted"/>
<reference evidence="2" key="1">
    <citation type="journal article" date="2020" name="Nat. Genet.">
        <title>Genomic diversifications of five Gossypium allopolyploid species and their impact on cotton improvement.</title>
        <authorList>
            <person name="Chen Z.J."/>
            <person name="Sreedasyam A."/>
            <person name="Ando A."/>
            <person name="Song Q."/>
            <person name="De Santiago L.M."/>
            <person name="Hulse-Kemp A.M."/>
            <person name="Ding M."/>
            <person name="Ye W."/>
            <person name="Kirkbride R.C."/>
            <person name="Jenkins J."/>
            <person name="Plott C."/>
            <person name="Lovell J."/>
            <person name="Lin Y.M."/>
            <person name="Vaughn R."/>
            <person name="Liu B."/>
            <person name="Simpson S."/>
            <person name="Scheffler B.E."/>
            <person name="Wen L."/>
            <person name="Saski C.A."/>
            <person name="Grover C.E."/>
            <person name="Hu G."/>
            <person name="Conover J.L."/>
            <person name="Carlson J.W."/>
            <person name="Shu S."/>
            <person name="Boston L.B."/>
            <person name="Williams M."/>
            <person name="Peterson D.G."/>
            <person name="McGee K."/>
            <person name="Jones D.C."/>
            <person name="Wendel J.F."/>
            <person name="Stelly D.M."/>
            <person name="Grimwood J."/>
            <person name="Schmutz J."/>
        </authorList>
    </citation>
    <scope>NUCLEOTIDE SEQUENCE [LARGE SCALE GENOMIC DNA]</scope>
    <source>
        <strain evidence="2">cv. 3-79</strain>
    </source>
</reference>
<sequence length="115" mass="12840">MLLSTFSKLYIVEQYSIGNFPVQGRVPKLEDCLLSVLNVVVTMDEIRQAVFSMAPLKAPGVDGFHAKFYQGNWDIVGNSVFKIVRHVYIGGPLDLRLKKTLLVFIPKSLGVESIN</sequence>
<protein>
    <recommendedName>
        <fullName evidence="3">Reverse transcriptase domain-containing protein</fullName>
    </recommendedName>
</protein>
<organism evidence="1 2">
    <name type="scientific">Gossypium barbadense</name>
    <name type="common">Sea Island cotton</name>
    <name type="synonym">Hibiscus barbadensis</name>
    <dbReference type="NCBI Taxonomy" id="3634"/>
    <lineage>
        <taxon>Eukaryota</taxon>
        <taxon>Viridiplantae</taxon>
        <taxon>Streptophyta</taxon>
        <taxon>Embryophyta</taxon>
        <taxon>Tracheophyta</taxon>
        <taxon>Spermatophyta</taxon>
        <taxon>Magnoliopsida</taxon>
        <taxon>eudicotyledons</taxon>
        <taxon>Gunneridae</taxon>
        <taxon>Pentapetalae</taxon>
        <taxon>rosids</taxon>
        <taxon>malvids</taxon>
        <taxon>Malvales</taxon>
        <taxon>Malvaceae</taxon>
        <taxon>Malvoideae</taxon>
        <taxon>Gossypium</taxon>
    </lineage>
</organism>
<evidence type="ECO:0000313" key="2">
    <source>
        <dbReference type="Proteomes" id="UP000327439"/>
    </source>
</evidence>
<dbReference type="EMBL" id="CM018221">
    <property type="protein sequence ID" value="KAB2022495.1"/>
    <property type="molecule type" value="Genomic_DNA"/>
</dbReference>
<evidence type="ECO:0000313" key="1">
    <source>
        <dbReference type="EMBL" id="KAB2022495.1"/>
    </source>
</evidence>
<dbReference type="OrthoDB" id="1002559at2759"/>
<dbReference type="AlphaFoldDB" id="A0A5J5QTI9"/>
<name>A0A5J5QTI9_GOSBA</name>
<accession>A0A5J5QTI9</accession>
<dbReference type="Proteomes" id="UP000327439">
    <property type="component" value="Chromosome D07"/>
</dbReference>
<evidence type="ECO:0008006" key="3">
    <source>
        <dbReference type="Google" id="ProtNLM"/>
    </source>
</evidence>